<feature type="transmembrane region" description="Helical" evidence="6">
    <location>
        <begin position="313"/>
        <end position="334"/>
    </location>
</feature>
<reference evidence="8 9" key="1">
    <citation type="journal article" date="2015" name="Sci. Rep.">
        <title>Genome of the facultative scuticociliatosis pathogen Pseudocohnilembus persalinus provides insight into its virulence through horizontal gene transfer.</title>
        <authorList>
            <person name="Xiong J."/>
            <person name="Wang G."/>
            <person name="Cheng J."/>
            <person name="Tian M."/>
            <person name="Pan X."/>
            <person name="Warren A."/>
            <person name="Jiang C."/>
            <person name="Yuan D."/>
            <person name="Miao W."/>
        </authorList>
    </citation>
    <scope>NUCLEOTIDE SEQUENCE [LARGE SCALE GENOMIC DNA]</scope>
    <source>
        <strain evidence="8">36N120E</strain>
    </source>
</reference>
<dbReference type="PROSITE" id="PS50850">
    <property type="entry name" value="MFS"/>
    <property type="match status" value="1"/>
</dbReference>
<dbReference type="PANTHER" id="PTHR23503:SF8">
    <property type="entry name" value="FACILITATED GLUCOSE TRANSPORTER PROTEIN 1"/>
    <property type="match status" value="1"/>
</dbReference>
<dbReference type="Pfam" id="PF00083">
    <property type="entry name" value="Sugar_tr"/>
    <property type="match status" value="1"/>
</dbReference>
<feature type="transmembrane region" description="Helical" evidence="6">
    <location>
        <begin position="123"/>
        <end position="145"/>
    </location>
</feature>
<dbReference type="EMBL" id="LDAU01000212">
    <property type="protein sequence ID" value="KRW99459.1"/>
    <property type="molecule type" value="Genomic_DNA"/>
</dbReference>
<dbReference type="InterPro" id="IPR045263">
    <property type="entry name" value="GLUT"/>
</dbReference>
<dbReference type="InterPro" id="IPR005828">
    <property type="entry name" value="MFS_sugar_transport-like"/>
</dbReference>
<evidence type="ECO:0000313" key="9">
    <source>
        <dbReference type="Proteomes" id="UP000054937"/>
    </source>
</evidence>
<dbReference type="OrthoDB" id="6612291at2759"/>
<feature type="transmembrane region" description="Helical" evidence="6">
    <location>
        <begin position="66"/>
        <end position="84"/>
    </location>
</feature>
<name>A0A0V0QB58_PSEPJ</name>
<dbReference type="OMA" id="YWISATI"/>
<dbReference type="InterPro" id="IPR020846">
    <property type="entry name" value="MFS_dom"/>
</dbReference>
<keyword evidence="2" id="KW-0813">Transport</keyword>
<keyword evidence="9" id="KW-1185">Reference proteome</keyword>
<evidence type="ECO:0000313" key="8">
    <source>
        <dbReference type="EMBL" id="KRW99459.1"/>
    </source>
</evidence>
<evidence type="ECO:0000256" key="5">
    <source>
        <dbReference type="ARBA" id="ARBA00023136"/>
    </source>
</evidence>
<dbReference type="Gene3D" id="1.20.1250.20">
    <property type="entry name" value="MFS general substrate transporter like domains"/>
    <property type="match status" value="1"/>
</dbReference>
<comment type="caution">
    <text evidence="8">The sequence shown here is derived from an EMBL/GenBank/DDBJ whole genome shotgun (WGS) entry which is preliminary data.</text>
</comment>
<dbReference type="GO" id="GO:0015149">
    <property type="term" value="F:hexose transmembrane transporter activity"/>
    <property type="evidence" value="ECO:0007669"/>
    <property type="project" value="TreeGrafter"/>
</dbReference>
<dbReference type="InParanoid" id="A0A0V0QB58"/>
<evidence type="ECO:0000256" key="3">
    <source>
        <dbReference type="ARBA" id="ARBA00022692"/>
    </source>
</evidence>
<evidence type="ECO:0000259" key="7">
    <source>
        <dbReference type="PROSITE" id="PS50850"/>
    </source>
</evidence>
<accession>A0A0V0QB58</accession>
<gene>
    <name evidence="8" type="ORF">PPERSA_07944</name>
</gene>
<comment type="subcellular location">
    <subcellularLocation>
        <location evidence="1">Membrane</location>
        <topology evidence="1">Multi-pass membrane protein</topology>
    </subcellularLocation>
</comment>
<dbReference type="PANTHER" id="PTHR23503">
    <property type="entry name" value="SOLUTE CARRIER FAMILY 2"/>
    <property type="match status" value="1"/>
</dbReference>
<evidence type="ECO:0000256" key="2">
    <source>
        <dbReference type="ARBA" id="ARBA00022448"/>
    </source>
</evidence>
<keyword evidence="5 6" id="KW-0472">Membrane</keyword>
<keyword evidence="3 6" id="KW-0812">Transmembrane</keyword>
<feature type="domain" description="Major facilitator superfamily (MFS) profile" evidence="7">
    <location>
        <begin position="1"/>
        <end position="428"/>
    </location>
</feature>
<evidence type="ECO:0000256" key="4">
    <source>
        <dbReference type="ARBA" id="ARBA00022989"/>
    </source>
</evidence>
<dbReference type="InterPro" id="IPR036259">
    <property type="entry name" value="MFS_trans_sf"/>
</dbReference>
<keyword evidence="4 6" id="KW-1133">Transmembrane helix</keyword>
<feature type="transmembrane region" description="Helical" evidence="6">
    <location>
        <begin position="387"/>
        <end position="420"/>
    </location>
</feature>
<feature type="transmembrane region" description="Helical" evidence="6">
    <location>
        <begin position="34"/>
        <end position="54"/>
    </location>
</feature>
<feature type="transmembrane region" description="Helical" evidence="6">
    <location>
        <begin position="281"/>
        <end position="301"/>
    </location>
</feature>
<dbReference type="AlphaFoldDB" id="A0A0V0QB58"/>
<organism evidence="8 9">
    <name type="scientific">Pseudocohnilembus persalinus</name>
    <name type="common">Ciliate</name>
    <dbReference type="NCBI Taxonomy" id="266149"/>
    <lineage>
        <taxon>Eukaryota</taxon>
        <taxon>Sar</taxon>
        <taxon>Alveolata</taxon>
        <taxon>Ciliophora</taxon>
        <taxon>Intramacronucleata</taxon>
        <taxon>Oligohymenophorea</taxon>
        <taxon>Scuticociliatia</taxon>
        <taxon>Philasterida</taxon>
        <taxon>Pseudocohnilembidae</taxon>
        <taxon>Pseudocohnilembus</taxon>
    </lineage>
</organism>
<dbReference type="Proteomes" id="UP000054937">
    <property type="component" value="Unassembled WGS sequence"/>
</dbReference>
<evidence type="ECO:0000256" key="6">
    <source>
        <dbReference type="SAM" id="Phobius"/>
    </source>
</evidence>
<sequence length="492" mass="56014">MGSLYLSMIQSMLNPCFKAIKVKYNVDDSNDSEIYAILTSSQFIGGIIGLVLMTPIYNYFQNLRKIAIMSDILAIIICALQLYSNVYVFLITRILNGFLCGLNSVMVPQFIKEISPIKLLGQSGTFYGLSLSCGTISIFTLSLTFNSGSEISDEKLVSLFNFYLCFPAIFVFIRLIFFLFFYKFDTPLRALLRKDQIQTQKNILLFYNDQNSKIVFDDYDKEAKLKEKEKNFSYKQIFKNPSSFNKTVICMVAMSSTAQNGTNIISFYSNTIFEEATNNDFQSTLLSILVSAVGICMILISGKIIKNYGRKQLIMRSGFTDFLLMLALIILSIFQNQVNDKIIPWSIIGVIFIHRSVTSLGFQPQIFSYIGDILYGKEMQLAQQSYWISNFIITLAFPLMSFTMAFSILAVIFFVSLMYLKKKMLESKGLCSQPTDCNLITENEENSNQQKKIKIQEKQIDIIVVKDVQHNKLEKAESNRSTEGPVSENLDQ</sequence>
<feature type="transmembrane region" description="Helical" evidence="6">
    <location>
        <begin position="160"/>
        <end position="184"/>
    </location>
</feature>
<dbReference type="SUPFAM" id="SSF103473">
    <property type="entry name" value="MFS general substrate transporter"/>
    <property type="match status" value="1"/>
</dbReference>
<dbReference type="GO" id="GO:0016020">
    <property type="term" value="C:membrane"/>
    <property type="evidence" value="ECO:0007669"/>
    <property type="project" value="UniProtKB-SubCell"/>
</dbReference>
<proteinExistence type="predicted"/>
<evidence type="ECO:0000256" key="1">
    <source>
        <dbReference type="ARBA" id="ARBA00004141"/>
    </source>
</evidence>
<protein>
    <submittedName>
        <fullName evidence="8">Major facilitator superfamily domain, general substrate transporter</fullName>
    </submittedName>
</protein>